<accession>A0A8J3ER58</accession>
<keyword evidence="6" id="KW-1185">Reference proteome</keyword>
<dbReference type="Pfam" id="PF05235">
    <property type="entry name" value="CHAD"/>
    <property type="match status" value="1"/>
</dbReference>
<feature type="region of interest" description="Disordered" evidence="1">
    <location>
        <begin position="1"/>
        <end position="22"/>
    </location>
</feature>
<sequence length="531" mass="58273">MSGMDGIAEQAQRDSAVRPSLRLGGQERAVDACRSLDLVTSHRAGPAFEADIISTWRDRPGQDATLSSGIVMELKRENGTMVQTISGQLPEGAPLDISYDFGGEGKSGLPRMQTNLKLDQAGAEPSRMRLRLRTELNRRVVPLRYGDSALTLTLETGRVFAWPEDGRFLSQRVGQAELVLDDGKIEDLNGFAIALAEATGLGPVIRTPEQIGRDLLQEDLGGPVKAPRYDLADEATAADVLEKALAASAVQIFGNIAPARLGDAEGIKQLRIGLRRLRSILKLFRKHLPEDQRDNLVAEAKRTASVLGQARDLDVFVEETLPAILETGLPGDSERQGLEALGHHADLIRQADKRAAMRLVDEDPGFAGFCVRLQVLLASAPWRDDERLQKPARKFAKKALGKALAKVEATGQTLAEAPPHSRHPLRVELKKLRYALHAFRPLYVKEERNPYLSALSLLQDEFGALNDAVVARDMVMRVAQSDLGSEDRLQIEAGAGYVTGWTQRGLTGQGDRVLEAWRAFEKLSPFWQEQA</sequence>
<dbReference type="EMBL" id="BMGZ01000002">
    <property type="protein sequence ID" value="GGH97436.1"/>
    <property type="molecule type" value="Genomic_DNA"/>
</dbReference>
<evidence type="ECO:0000313" key="5">
    <source>
        <dbReference type="Proteomes" id="UP000621856"/>
    </source>
</evidence>
<protein>
    <submittedName>
        <fullName evidence="4">CHAD domain-containing protein</fullName>
    </submittedName>
</protein>
<reference evidence="3" key="1">
    <citation type="journal article" date="2014" name="Int. J. Syst. Evol. Microbiol.">
        <title>Complete genome sequence of Corynebacterium casei LMG S-19264T (=DSM 44701T), isolated from a smear-ripened cheese.</title>
        <authorList>
            <consortium name="US DOE Joint Genome Institute (JGI-PGF)"/>
            <person name="Walter F."/>
            <person name="Albersmeier A."/>
            <person name="Kalinowski J."/>
            <person name="Ruckert C."/>
        </authorList>
    </citation>
    <scope>NUCLEOTIDE SEQUENCE</scope>
    <source>
        <strain evidence="3">CGMCC 1.14984</strain>
    </source>
</reference>
<evidence type="ECO:0000313" key="6">
    <source>
        <dbReference type="Proteomes" id="UP000818603"/>
    </source>
</evidence>
<evidence type="ECO:0000259" key="2">
    <source>
        <dbReference type="PROSITE" id="PS51708"/>
    </source>
</evidence>
<organism evidence="3 5">
    <name type="scientific">Aquisalinus luteolus</name>
    <dbReference type="NCBI Taxonomy" id="1566827"/>
    <lineage>
        <taxon>Bacteria</taxon>
        <taxon>Pseudomonadati</taxon>
        <taxon>Pseudomonadota</taxon>
        <taxon>Alphaproteobacteria</taxon>
        <taxon>Parvularculales</taxon>
        <taxon>Parvularculaceae</taxon>
        <taxon>Aquisalinus</taxon>
    </lineage>
</organism>
<dbReference type="EMBL" id="VCJR02000002">
    <property type="protein sequence ID" value="NHK28093.1"/>
    <property type="molecule type" value="Genomic_DNA"/>
</dbReference>
<dbReference type="SMART" id="SM00880">
    <property type="entry name" value="CHAD"/>
    <property type="match status" value="1"/>
</dbReference>
<dbReference type="InterPro" id="IPR007899">
    <property type="entry name" value="CHAD_dom"/>
</dbReference>
<reference evidence="3" key="3">
    <citation type="submission" date="2020-09" db="EMBL/GenBank/DDBJ databases">
        <authorList>
            <person name="Sun Q."/>
            <person name="Zhou Y."/>
        </authorList>
    </citation>
    <scope>NUCLEOTIDE SEQUENCE</scope>
    <source>
        <strain evidence="3">CGMCC 1.14984</strain>
    </source>
</reference>
<dbReference type="Proteomes" id="UP000621856">
    <property type="component" value="Unassembled WGS sequence"/>
</dbReference>
<dbReference type="InterPro" id="IPR038186">
    <property type="entry name" value="CHAD_dom_sf"/>
</dbReference>
<proteinExistence type="predicted"/>
<dbReference type="RefSeq" id="WP_155139808.1">
    <property type="nucleotide sequence ID" value="NZ_BMGZ01000002.1"/>
</dbReference>
<dbReference type="PROSITE" id="PS51708">
    <property type="entry name" value="CHAD"/>
    <property type="match status" value="1"/>
</dbReference>
<evidence type="ECO:0000313" key="3">
    <source>
        <dbReference type="EMBL" id="GGH97436.1"/>
    </source>
</evidence>
<dbReference type="Gene3D" id="1.40.20.10">
    <property type="entry name" value="CHAD domain"/>
    <property type="match status" value="1"/>
</dbReference>
<dbReference type="PANTHER" id="PTHR39339">
    <property type="entry name" value="SLR1444 PROTEIN"/>
    <property type="match status" value="1"/>
</dbReference>
<dbReference type="AlphaFoldDB" id="A0A8J3ER58"/>
<dbReference type="Proteomes" id="UP000818603">
    <property type="component" value="Unassembled WGS sequence"/>
</dbReference>
<reference evidence="4 6" key="2">
    <citation type="submission" date="2020-02" db="EMBL/GenBank/DDBJ databases">
        <title>Genome sequence of Parvularcula flava strain NH6-79.</title>
        <authorList>
            <person name="Abdul Karim M.H."/>
            <person name="Lam M.Q."/>
            <person name="Chen S.J."/>
            <person name="Yahya A."/>
            <person name="Shahir S."/>
            <person name="Shamsir M.S."/>
            <person name="Chong C.S."/>
        </authorList>
    </citation>
    <scope>NUCLEOTIDE SEQUENCE [LARGE SCALE GENOMIC DNA]</scope>
    <source>
        <strain evidence="4 6">NH6-79</strain>
    </source>
</reference>
<gene>
    <name evidence="4" type="ORF">FF098_009280</name>
    <name evidence="3" type="ORF">GCM10011355_18670</name>
</gene>
<name>A0A8J3ER58_9PROT</name>
<evidence type="ECO:0000256" key="1">
    <source>
        <dbReference type="SAM" id="MobiDB-lite"/>
    </source>
</evidence>
<feature type="domain" description="CHAD" evidence="2">
    <location>
        <begin position="234"/>
        <end position="518"/>
    </location>
</feature>
<dbReference type="PANTHER" id="PTHR39339:SF1">
    <property type="entry name" value="CHAD DOMAIN-CONTAINING PROTEIN"/>
    <property type="match status" value="1"/>
</dbReference>
<evidence type="ECO:0000313" key="4">
    <source>
        <dbReference type="EMBL" id="NHK28093.1"/>
    </source>
</evidence>
<comment type="caution">
    <text evidence="3">The sequence shown here is derived from an EMBL/GenBank/DDBJ whole genome shotgun (WGS) entry which is preliminary data.</text>
</comment>